<reference evidence="8" key="1">
    <citation type="submission" date="2017-05" db="EMBL/GenBank/DDBJ databases">
        <title>The Genome Sequence of EEnterococcus faecalis 9F2_4866.</title>
        <authorList>
            <consortium name="The Broad Institute Genomics Platform"/>
            <consortium name="The Broad Institute Genomic Center for Infectious Diseases"/>
            <person name="Earl A."/>
            <person name="Manson A."/>
            <person name="Schwartman J."/>
            <person name="Gilmore M."/>
            <person name="Abouelleil A."/>
            <person name="Cao P."/>
            <person name="Chapman S."/>
            <person name="Cusick C."/>
            <person name="Shea T."/>
            <person name="Young S."/>
            <person name="Neafsey D."/>
            <person name="Nusbaum C."/>
            <person name="Birren B."/>
        </authorList>
    </citation>
    <scope>NUCLEOTIDE SEQUENCE [LARGE SCALE GENOMIC DNA]</scope>
    <source>
        <strain evidence="8">7F3_DIV0205</strain>
    </source>
</reference>
<dbReference type="NCBIfam" id="NF041549">
    <property type="entry name" value="PssD"/>
    <property type="match status" value="1"/>
</dbReference>
<evidence type="ECO:0000256" key="1">
    <source>
        <dbReference type="ARBA" id="ARBA00004389"/>
    </source>
</evidence>
<dbReference type="SUPFAM" id="SSF53756">
    <property type="entry name" value="UDP-Glycosyltransferase/glycogen phosphorylase"/>
    <property type="match status" value="1"/>
</dbReference>
<dbReference type="PANTHER" id="PTHR12154">
    <property type="entry name" value="GLYCOSYL TRANSFERASE-RELATED"/>
    <property type="match status" value="1"/>
</dbReference>
<dbReference type="Gene3D" id="3.40.50.2000">
    <property type="entry name" value="Glycogen Phosphorylase B"/>
    <property type="match status" value="1"/>
</dbReference>
<keyword evidence="4 6" id="KW-1133">Transmembrane helix</keyword>
<evidence type="ECO:0000313" key="7">
    <source>
        <dbReference type="EMBL" id="WYK02023.1"/>
    </source>
</evidence>
<dbReference type="GO" id="GO:0006488">
    <property type="term" value="P:dolichol-linked oligosaccharide biosynthetic process"/>
    <property type="evidence" value="ECO:0007669"/>
    <property type="project" value="InterPro"/>
</dbReference>
<dbReference type="Proteomes" id="UP000194948">
    <property type="component" value="Chromosome"/>
</dbReference>
<evidence type="ECO:0000256" key="4">
    <source>
        <dbReference type="ARBA" id="ARBA00022989"/>
    </source>
</evidence>
<organism evidence="7 8">
    <name type="scientific">Candidatus Enterococcus palustris</name>
    <dbReference type="NCBI Taxonomy" id="1834189"/>
    <lineage>
        <taxon>Bacteria</taxon>
        <taxon>Bacillati</taxon>
        <taxon>Bacillota</taxon>
        <taxon>Bacilli</taxon>
        <taxon>Lactobacillales</taxon>
        <taxon>Enterococcaceae</taxon>
        <taxon>Enterococcus</taxon>
    </lineage>
</organism>
<feature type="transmembrane region" description="Helical" evidence="6">
    <location>
        <begin position="89"/>
        <end position="108"/>
    </location>
</feature>
<dbReference type="PANTHER" id="PTHR12154:SF4">
    <property type="entry name" value="UDP-N-ACETYLGLUCOSAMINE TRANSFERASE SUBUNIT ALG14 HOMOLOG"/>
    <property type="match status" value="1"/>
</dbReference>
<proteinExistence type="predicted"/>
<keyword evidence="2 6" id="KW-0812">Transmembrane</keyword>
<dbReference type="RefSeq" id="WP_086315656.1">
    <property type="nucleotide sequence ID" value="NZ_CP147244.1"/>
</dbReference>
<feature type="transmembrane region" description="Helical" evidence="6">
    <location>
        <begin position="66"/>
        <end position="83"/>
    </location>
</feature>
<dbReference type="Pfam" id="PF08660">
    <property type="entry name" value="Alg14"/>
    <property type="match status" value="1"/>
</dbReference>
<name>A0AAQ3WB19_9ENTE</name>
<protein>
    <recommendedName>
        <fullName evidence="9">Polysaccharide biosynthesis protein</fullName>
    </recommendedName>
</protein>
<gene>
    <name evidence="7" type="ORF">A5821_003160</name>
</gene>
<dbReference type="AlphaFoldDB" id="A0AAQ3WB19"/>
<keyword evidence="8" id="KW-1185">Reference proteome</keyword>
<evidence type="ECO:0008006" key="9">
    <source>
        <dbReference type="Google" id="ProtNLM"/>
    </source>
</evidence>
<comment type="subcellular location">
    <subcellularLocation>
        <location evidence="1">Endoplasmic reticulum membrane</location>
        <topology evidence="1">Single-pass membrane protein</topology>
    </subcellularLocation>
</comment>
<accession>A0AAQ3WB19</accession>
<evidence type="ECO:0000256" key="5">
    <source>
        <dbReference type="ARBA" id="ARBA00023136"/>
    </source>
</evidence>
<evidence type="ECO:0000256" key="2">
    <source>
        <dbReference type="ARBA" id="ARBA00022692"/>
    </source>
</evidence>
<evidence type="ECO:0000256" key="6">
    <source>
        <dbReference type="SAM" id="Phobius"/>
    </source>
</evidence>
<keyword evidence="3" id="KW-0256">Endoplasmic reticulum</keyword>
<keyword evidence="5 6" id="KW-0472">Membrane</keyword>
<reference evidence="7 8" key="2">
    <citation type="submission" date="2024-03" db="EMBL/GenBank/DDBJ databases">
        <title>The Genome Sequence of Enterococcus sp. DIV0205d.</title>
        <authorList>
            <consortium name="The Broad Institute Genomics Platform"/>
            <consortium name="The Broad Institute Microbial Omics Core"/>
            <consortium name="The Broad Institute Genomic Center for Infectious Diseases"/>
            <person name="Earl A."/>
            <person name="Manson A."/>
            <person name="Gilmore M."/>
            <person name="Schwartman J."/>
            <person name="Shea T."/>
            <person name="Abouelleil A."/>
            <person name="Cao P."/>
            <person name="Chapman S."/>
            <person name="Cusick C."/>
            <person name="Young S."/>
            <person name="Neafsey D."/>
            <person name="Nusbaum C."/>
            <person name="Birren B."/>
        </authorList>
    </citation>
    <scope>NUCLEOTIDE SEQUENCE [LARGE SCALE GENOMIC DNA]</scope>
    <source>
        <strain evidence="7 8">7F3_DIV0205</strain>
    </source>
</reference>
<evidence type="ECO:0000313" key="8">
    <source>
        <dbReference type="Proteomes" id="UP000194948"/>
    </source>
</evidence>
<dbReference type="EMBL" id="CP147244">
    <property type="protein sequence ID" value="WYK02023.1"/>
    <property type="molecule type" value="Genomic_DNA"/>
</dbReference>
<evidence type="ECO:0000256" key="3">
    <source>
        <dbReference type="ARBA" id="ARBA00022824"/>
    </source>
</evidence>
<dbReference type="InterPro" id="IPR013969">
    <property type="entry name" value="Oligosacch_biosynth_Alg14"/>
</dbReference>
<sequence>MENKKKNLANKKICLIASSGGHFEQLLMLKILEESFDVYYVTEKTDYNGNDQNTYYIKQINRREKLFVINIVKIFFQSVKIFMKEKPDIIISTGALAVIPTFILGKVFKKKLIFIESFAKINSQTLTGKFIYKFSDVFFVQWEEMKQFYPDAIFNGPVY</sequence>
<dbReference type="GO" id="GO:0004577">
    <property type="term" value="F:N-acetylglucosaminyldiphosphodolichol N-acetylglucosaminyltransferase activity"/>
    <property type="evidence" value="ECO:0007669"/>
    <property type="project" value="TreeGrafter"/>
</dbReference>